<dbReference type="GO" id="GO:0005634">
    <property type="term" value="C:nucleus"/>
    <property type="evidence" value="ECO:0007669"/>
    <property type="project" value="TreeGrafter"/>
</dbReference>
<dbReference type="OrthoDB" id="1518325at2759"/>
<dbReference type="AlphaFoldDB" id="A0A2I0A130"/>
<evidence type="ECO:0000256" key="1">
    <source>
        <dbReference type="SAM" id="SignalP"/>
    </source>
</evidence>
<keyword evidence="1" id="KW-0732">Signal</keyword>
<name>A0A2I0A130_9ASPA</name>
<accession>A0A2I0A130</accession>
<sequence>MQATQVFLLICFFEAMRPCSELDVLRPPALKAAKKISKPVGGAAISAAVIAWKRPKPIIIYTDWLNPASCSDLWGSYNQTSRSSERGRSSGAKLCSSGLILFSDLSLLGERKYPELSPATCAPSSLSLLPKMQATQVFLLICFFEAMRPCSELDVLRPPALKAAKKISKPVGGAAISAAVIAWKRPKPIIIYTESPKIIHTLPDQFTYLVQRLTGCSAEPPEETLLCELNSGDSGDWLPEEIDVNYSSSCNGLLPESPSIAHAFI</sequence>
<evidence type="ECO:0000259" key="2">
    <source>
        <dbReference type="Pfam" id="PF05678"/>
    </source>
</evidence>
<dbReference type="EMBL" id="KZ452039">
    <property type="protein sequence ID" value="PKA49247.1"/>
    <property type="molecule type" value="Genomic_DNA"/>
</dbReference>
<evidence type="ECO:0000313" key="3">
    <source>
        <dbReference type="EMBL" id="PKA49247.1"/>
    </source>
</evidence>
<evidence type="ECO:0000313" key="4">
    <source>
        <dbReference type="Proteomes" id="UP000236161"/>
    </source>
</evidence>
<organism evidence="3 4">
    <name type="scientific">Apostasia shenzhenica</name>
    <dbReference type="NCBI Taxonomy" id="1088818"/>
    <lineage>
        <taxon>Eukaryota</taxon>
        <taxon>Viridiplantae</taxon>
        <taxon>Streptophyta</taxon>
        <taxon>Embryophyta</taxon>
        <taxon>Tracheophyta</taxon>
        <taxon>Spermatophyta</taxon>
        <taxon>Magnoliopsida</taxon>
        <taxon>Liliopsida</taxon>
        <taxon>Asparagales</taxon>
        <taxon>Orchidaceae</taxon>
        <taxon>Apostasioideae</taxon>
        <taxon>Apostasia</taxon>
    </lineage>
</organism>
<dbReference type="Proteomes" id="UP000236161">
    <property type="component" value="Unassembled WGS sequence"/>
</dbReference>
<dbReference type="PANTHER" id="PTHR33143">
    <property type="entry name" value="F16F4.1 PROTEIN-RELATED"/>
    <property type="match status" value="1"/>
</dbReference>
<protein>
    <recommendedName>
        <fullName evidence="2">VQ domain-containing protein</fullName>
    </recommendedName>
</protein>
<feature type="domain" description="VQ" evidence="2">
    <location>
        <begin position="195"/>
        <end position="219"/>
    </location>
</feature>
<dbReference type="PANTHER" id="PTHR33143:SF6">
    <property type="entry name" value="OS08G0102900 PROTEIN"/>
    <property type="match status" value="1"/>
</dbReference>
<keyword evidence="4" id="KW-1185">Reference proteome</keyword>
<dbReference type="InterPro" id="IPR008889">
    <property type="entry name" value="VQ"/>
</dbReference>
<dbReference type="InterPro" id="IPR039607">
    <property type="entry name" value="VQ_8/17/18/20/21/25"/>
</dbReference>
<gene>
    <name evidence="3" type="ORF">AXF42_Ash014149</name>
</gene>
<proteinExistence type="predicted"/>
<feature type="chain" id="PRO_5014145706" description="VQ domain-containing protein" evidence="1">
    <location>
        <begin position="22"/>
        <end position="265"/>
    </location>
</feature>
<feature type="signal peptide" evidence="1">
    <location>
        <begin position="1"/>
        <end position="21"/>
    </location>
</feature>
<reference evidence="3 4" key="1">
    <citation type="journal article" date="2017" name="Nature">
        <title>The Apostasia genome and the evolution of orchids.</title>
        <authorList>
            <person name="Zhang G.Q."/>
            <person name="Liu K.W."/>
            <person name="Li Z."/>
            <person name="Lohaus R."/>
            <person name="Hsiao Y.Y."/>
            <person name="Niu S.C."/>
            <person name="Wang J.Y."/>
            <person name="Lin Y.C."/>
            <person name="Xu Q."/>
            <person name="Chen L.J."/>
            <person name="Yoshida K."/>
            <person name="Fujiwara S."/>
            <person name="Wang Z.W."/>
            <person name="Zhang Y.Q."/>
            <person name="Mitsuda N."/>
            <person name="Wang M."/>
            <person name="Liu G.H."/>
            <person name="Pecoraro L."/>
            <person name="Huang H.X."/>
            <person name="Xiao X.J."/>
            <person name="Lin M."/>
            <person name="Wu X.Y."/>
            <person name="Wu W.L."/>
            <person name="Chen Y.Y."/>
            <person name="Chang S.B."/>
            <person name="Sakamoto S."/>
            <person name="Ohme-Takagi M."/>
            <person name="Yagi M."/>
            <person name="Zeng S.J."/>
            <person name="Shen C.Y."/>
            <person name="Yeh C.M."/>
            <person name="Luo Y.B."/>
            <person name="Tsai W.C."/>
            <person name="Van de Peer Y."/>
            <person name="Liu Z.J."/>
        </authorList>
    </citation>
    <scope>NUCLEOTIDE SEQUENCE [LARGE SCALE GENOMIC DNA]</scope>
    <source>
        <strain evidence="4">cv. Shenzhen</strain>
        <tissue evidence="3">Stem</tissue>
    </source>
</reference>
<dbReference type="Pfam" id="PF05678">
    <property type="entry name" value="VQ"/>
    <property type="match status" value="1"/>
</dbReference>